<name>A0AAJ6M2V8_9PSED</name>
<dbReference type="Pfam" id="PF00512">
    <property type="entry name" value="HisKA"/>
    <property type="match status" value="1"/>
</dbReference>
<dbReference type="SUPFAM" id="SSF47384">
    <property type="entry name" value="Homodimeric domain of signal transducing histidine kinase"/>
    <property type="match status" value="1"/>
</dbReference>
<evidence type="ECO:0000313" key="8">
    <source>
        <dbReference type="Proteomes" id="UP001258207"/>
    </source>
</evidence>
<keyword evidence="4" id="KW-0175">Coiled coil</keyword>
<evidence type="ECO:0000256" key="5">
    <source>
        <dbReference type="SAM" id="MobiDB-lite"/>
    </source>
</evidence>
<dbReference type="PANTHER" id="PTHR43547:SF2">
    <property type="entry name" value="HYBRID SIGNAL TRANSDUCTION HISTIDINE KINASE C"/>
    <property type="match status" value="1"/>
</dbReference>
<dbReference type="InterPro" id="IPR003661">
    <property type="entry name" value="HisK_dim/P_dom"/>
</dbReference>
<feature type="region of interest" description="Disordered" evidence="5">
    <location>
        <begin position="1"/>
        <end position="21"/>
    </location>
</feature>
<dbReference type="InterPro" id="IPR036890">
    <property type="entry name" value="HATPase_C_sf"/>
</dbReference>
<dbReference type="Pfam" id="PF02518">
    <property type="entry name" value="HATPase_c"/>
    <property type="match status" value="1"/>
</dbReference>
<keyword evidence="7" id="KW-0808">Transferase</keyword>
<dbReference type="InterPro" id="IPR036097">
    <property type="entry name" value="HisK_dim/P_sf"/>
</dbReference>
<dbReference type="Proteomes" id="UP001258207">
    <property type="component" value="Chromosome"/>
</dbReference>
<evidence type="ECO:0000256" key="1">
    <source>
        <dbReference type="ARBA" id="ARBA00000085"/>
    </source>
</evidence>
<proteinExistence type="predicted"/>
<feature type="domain" description="Histidine kinase" evidence="6">
    <location>
        <begin position="124"/>
        <end position="340"/>
    </location>
</feature>
<dbReference type="InterPro" id="IPR004358">
    <property type="entry name" value="Sig_transdc_His_kin-like_C"/>
</dbReference>
<dbReference type="CDD" id="cd00075">
    <property type="entry name" value="HATPase"/>
    <property type="match status" value="1"/>
</dbReference>
<sequence>MNESKGTDARENKDEAHKLAFTDPRKKRQVLAHLAALQRELLEAETVAGNGVHIQLLVEANQRLVRAALAVPDLPSVQEPATLKSLQQEMQEANEHLVLAALRAQKLQADAEQALSQQRNALTSVVHEMRNPLTPISLLAQRMRMTPSCDVPQMGVLIENQVKHLSRMIENLLDISRVSRGKLSLDCTPVDIVPILQEAVDSCASLILSKTLTFDVSLPATEVMVNGDRVRIMQIFTNIITNAAKYTPRNGMIALICTPAEKTLAVVVSDNGIGIPSSLLPRIFDPYVQDVEAIGFDGSGLGIGLTVVRELVDAHGALITAHSDGPGRGSQFTVTFPIIDR</sequence>
<organism evidence="7 8">
    <name type="scientific">Pseudomonas coleopterorum</name>
    <dbReference type="NCBI Taxonomy" id="1605838"/>
    <lineage>
        <taxon>Bacteria</taxon>
        <taxon>Pseudomonadati</taxon>
        <taxon>Pseudomonadota</taxon>
        <taxon>Gammaproteobacteria</taxon>
        <taxon>Pseudomonadales</taxon>
        <taxon>Pseudomonadaceae</taxon>
        <taxon>Pseudomonas</taxon>
    </lineage>
</organism>
<dbReference type="CDD" id="cd00082">
    <property type="entry name" value="HisKA"/>
    <property type="match status" value="1"/>
</dbReference>
<dbReference type="InterPro" id="IPR005467">
    <property type="entry name" value="His_kinase_dom"/>
</dbReference>
<dbReference type="AlphaFoldDB" id="A0AAJ6M2V8"/>
<evidence type="ECO:0000259" key="6">
    <source>
        <dbReference type="PROSITE" id="PS50109"/>
    </source>
</evidence>
<dbReference type="GO" id="GO:0000155">
    <property type="term" value="F:phosphorelay sensor kinase activity"/>
    <property type="evidence" value="ECO:0007669"/>
    <property type="project" value="InterPro"/>
</dbReference>
<feature type="coiled-coil region" evidence="4">
    <location>
        <begin position="83"/>
        <end position="110"/>
    </location>
</feature>
<evidence type="ECO:0000313" key="7">
    <source>
        <dbReference type="EMBL" id="WNC11196.1"/>
    </source>
</evidence>
<dbReference type="PROSITE" id="PS50109">
    <property type="entry name" value="HIS_KIN"/>
    <property type="match status" value="1"/>
</dbReference>
<evidence type="ECO:0000256" key="3">
    <source>
        <dbReference type="ARBA" id="ARBA00022553"/>
    </source>
</evidence>
<keyword evidence="7" id="KW-0418">Kinase</keyword>
<keyword evidence="3" id="KW-0597">Phosphoprotein</keyword>
<dbReference type="EC" id="2.7.13.3" evidence="2"/>
<evidence type="ECO:0000256" key="4">
    <source>
        <dbReference type="SAM" id="Coils"/>
    </source>
</evidence>
<dbReference type="RefSeq" id="WP_310792676.1">
    <property type="nucleotide sequence ID" value="NZ_CP134081.1"/>
</dbReference>
<dbReference type="Gene3D" id="3.30.565.10">
    <property type="entry name" value="Histidine kinase-like ATPase, C-terminal domain"/>
    <property type="match status" value="1"/>
</dbReference>
<dbReference type="PANTHER" id="PTHR43547">
    <property type="entry name" value="TWO-COMPONENT HISTIDINE KINASE"/>
    <property type="match status" value="1"/>
</dbReference>
<protein>
    <recommendedName>
        <fullName evidence="2">histidine kinase</fullName>
        <ecNumber evidence="2">2.7.13.3</ecNumber>
    </recommendedName>
</protein>
<gene>
    <name evidence="7" type="ORF">RI108_07235</name>
</gene>
<comment type="catalytic activity">
    <reaction evidence="1">
        <text>ATP + protein L-histidine = ADP + protein N-phospho-L-histidine.</text>
        <dbReference type="EC" id="2.7.13.3"/>
    </reaction>
</comment>
<dbReference type="Gene3D" id="1.10.287.130">
    <property type="match status" value="1"/>
</dbReference>
<evidence type="ECO:0000256" key="2">
    <source>
        <dbReference type="ARBA" id="ARBA00012438"/>
    </source>
</evidence>
<dbReference type="PRINTS" id="PR00344">
    <property type="entry name" value="BCTRLSENSOR"/>
</dbReference>
<dbReference type="EMBL" id="CP134081">
    <property type="protein sequence ID" value="WNC11196.1"/>
    <property type="molecule type" value="Genomic_DNA"/>
</dbReference>
<accession>A0AAJ6M2V8</accession>
<dbReference type="SMART" id="SM00387">
    <property type="entry name" value="HATPase_c"/>
    <property type="match status" value="1"/>
</dbReference>
<dbReference type="InterPro" id="IPR003594">
    <property type="entry name" value="HATPase_dom"/>
</dbReference>
<reference evidence="7" key="1">
    <citation type="submission" date="2023-09" db="EMBL/GenBank/DDBJ databases">
        <title>First report of Pseudomonas coleopterorum DJ13 causing leaf spot on Rhododendron pulchrum Sweet in China.</title>
        <authorList>
            <person name="Zhang Y."/>
        </authorList>
    </citation>
    <scope>NUCLEOTIDE SEQUENCE</scope>
    <source>
        <strain evidence="7">DJ13</strain>
    </source>
</reference>
<dbReference type="SMART" id="SM00388">
    <property type="entry name" value="HisKA"/>
    <property type="match status" value="1"/>
</dbReference>
<dbReference type="SUPFAM" id="SSF55874">
    <property type="entry name" value="ATPase domain of HSP90 chaperone/DNA topoisomerase II/histidine kinase"/>
    <property type="match status" value="1"/>
</dbReference>